<proteinExistence type="predicted"/>
<protein>
    <submittedName>
        <fullName evidence="1">HSP70-domain-containing protein</fullName>
    </submittedName>
</protein>
<organism evidence="1 2">
    <name type="scientific">Thelephora ganbajun</name>
    <name type="common">Ganba fungus</name>
    <dbReference type="NCBI Taxonomy" id="370292"/>
    <lineage>
        <taxon>Eukaryota</taxon>
        <taxon>Fungi</taxon>
        <taxon>Dikarya</taxon>
        <taxon>Basidiomycota</taxon>
        <taxon>Agaricomycotina</taxon>
        <taxon>Agaricomycetes</taxon>
        <taxon>Thelephorales</taxon>
        <taxon>Thelephoraceae</taxon>
        <taxon>Thelephora</taxon>
    </lineage>
</organism>
<evidence type="ECO:0000313" key="2">
    <source>
        <dbReference type="Proteomes" id="UP000886501"/>
    </source>
</evidence>
<name>A0ACB6ZIM0_THEGA</name>
<gene>
    <name evidence="1" type="ORF">BDM02DRAFT_3142363</name>
</gene>
<keyword evidence="2" id="KW-1185">Reference proteome</keyword>
<reference evidence="1" key="1">
    <citation type="submission" date="2019-10" db="EMBL/GenBank/DDBJ databases">
        <authorList>
            <consortium name="DOE Joint Genome Institute"/>
            <person name="Kuo A."/>
            <person name="Miyauchi S."/>
            <person name="Kiss E."/>
            <person name="Drula E."/>
            <person name="Kohler A."/>
            <person name="Sanchez-Garcia M."/>
            <person name="Andreopoulos B."/>
            <person name="Barry K.W."/>
            <person name="Bonito G."/>
            <person name="Buee M."/>
            <person name="Carver A."/>
            <person name="Chen C."/>
            <person name="Cichocki N."/>
            <person name="Clum A."/>
            <person name="Culley D."/>
            <person name="Crous P.W."/>
            <person name="Fauchery L."/>
            <person name="Girlanda M."/>
            <person name="Hayes R."/>
            <person name="Keri Z."/>
            <person name="Labutti K."/>
            <person name="Lipzen A."/>
            <person name="Lombard V."/>
            <person name="Magnuson J."/>
            <person name="Maillard F."/>
            <person name="Morin E."/>
            <person name="Murat C."/>
            <person name="Nolan M."/>
            <person name="Ohm R."/>
            <person name="Pangilinan J."/>
            <person name="Pereira M."/>
            <person name="Perotto S."/>
            <person name="Peter M."/>
            <person name="Riley R."/>
            <person name="Sitrit Y."/>
            <person name="Stielow B."/>
            <person name="Szollosi G."/>
            <person name="Zifcakova L."/>
            <person name="Stursova M."/>
            <person name="Spatafora J.W."/>
            <person name="Tedersoo L."/>
            <person name="Vaario L.-M."/>
            <person name="Yamada A."/>
            <person name="Yan M."/>
            <person name="Wang P."/>
            <person name="Xu J."/>
            <person name="Bruns T."/>
            <person name="Baldrian P."/>
            <person name="Vilgalys R."/>
            <person name="Henrissat B."/>
            <person name="Grigoriev I.V."/>
            <person name="Hibbett D."/>
            <person name="Nagy L.G."/>
            <person name="Martin F.M."/>
        </authorList>
    </citation>
    <scope>NUCLEOTIDE SEQUENCE</scope>
    <source>
        <strain evidence="1">P2</strain>
    </source>
</reference>
<evidence type="ECO:0000313" key="1">
    <source>
        <dbReference type="EMBL" id="KAF9649521.1"/>
    </source>
</evidence>
<accession>A0ACB6ZIM0</accession>
<dbReference type="EMBL" id="MU117996">
    <property type="protein sequence ID" value="KAF9649521.1"/>
    <property type="molecule type" value="Genomic_DNA"/>
</dbReference>
<reference evidence="1" key="2">
    <citation type="journal article" date="2020" name="Nat. Commun.">
        <title>Large-scale genome sequencing of mycorrhizal fungi provides insights into the early evolution of symbiotic traits.</title>
        <authorList>
            <person name="Miyauchi S."/>
            <person name="Kiss E."/>
            <person name="Kuo A."/>
            <person name="Drula E."/>
            <person name="Kohler A."/>
            <person name="Sanchez-Garcia M."/>
            <person name="Morin E."/>
            <person name="Andreopoulos B."/>
            <person name="Barry K.W."/>
            <person name="Bonito G."/>
            <person name="Buee M."/>
            <person name="Carver A."/>
            <person name="Chen C."/>
            <person name="Cichocki N."/>
            <person name="Clum A."/>
            <person name="Culley D."/>
            <person name="Crous P.W."/>
            <person name="Fauchery L."/>
            <person name="Girlanda M."/>
            <person name="Hayes R.D."/>
            <person name="Keri Z."/>
            <person name="LaButti K."/>
            <person name="Lipzen A."/>
            <person name="Lombard V."/>
            <person name="Magnuson J."/>
            <person name="Maillard F."/>
            <person name="Murat C."/>
            <person name="Nolan M."/>
            <person name="Ohm R.A."/>
            <person name="Pangilinan J."/>
            <person name="Pereira M.F."/>
            <person name="Perotto S."/>
            <person name="Peter M."/>
            <person name="Pfister S."/>
            <person name="Riley R."/>
            <person name="Sitrit Y."/>
            <person name="Stielow J.B."/>
            <person name="Szollosi G."/>
            <person name="Zifcakova L."/>
            <person name="Stursova M."/>
            <person name="Spatafora J.W."/>
            <person name="Tedersoo L."/>
            <person name="Vaario L.M."/>
            <person name="Yamada A."/>
            <person name="Yan M."/>
            <person name="Wang P."/>
            <person name="Xu J."/>
            <person name="Bruns T."/>
            <person name="Baldrian P."/>
            <person name="Vilgalys R."/>
            <person name="Dunand C."/>
            <person name="Henrissat B."/>
            <person name="Grigoriev I.V."/>
            <person name="Hibbett D."/>
            <person name="Nagy L.G."/>
            <person name="Martin F.M."/>
        </authorList>
    </citation>
    <scope>NUCLEOTIDE SEQUENCE</scope>
    <source>
        <strain evidence="1">P2</strain>
    </source>
</reference>
<comment type="caution">
    <text evidence="1">The sequence shown here is derived from an EMBL/GenBank/DDBJ whole genome shotgun (WGS) entry which is preliminary data.</text>
</comment>
<dbReference type="Proteomes" id="UP000886501">
    <property type="component" value="Unassembled WGS sequence"/>
</dbReference>
<sequence length="833" mass="91859">MSRNLLLGFLCLLTLNLPQVLASLLAIDYGSEWIKASLMKPGVPFDVLLNKDSKRKIQSSIGWKNDDRLFGSDAYNLATKFPTDSFNFLKYLQGVPFDSEAVSYYATLSAADTVKSSRNTISLRRSDGTEWAVEELIAMQFSYVKELAESVAGEKVTDVIVTVPPFYTQAERDAVVDAIEIAGLRTLALVNDGTAVAINYAMTRTFPEPEIHIIYDAGASAIRTTLVEFSTVESTGKGKPKTYTQVKVLSSGFDRRSGGTELDRRLLKFLVEDFMNKNQVDITKDKRAMSKFRKEANRLKVILSANNEAVSTIESAYKDIDYRGKIKRSQFEATASDLQVRFVIPLHTCLAKVGLTFENVTSVILTGGASRTPMIQQAVKTTVGESKVAANVNADEAAVLGAGLYGASLSRQFKTKDIKVSDVYMYDIQASYTTEPKEGGSSKIITSTIFPPSSKAGSTKTLTFKRKDDFSIRLLYKKTPFIDHSQGIAEAKIGGVAEAIANLTEKGVPEPVIKTTVALSESGFVSISDAIAVGQVKQDFIKGLFSGADSEPAVLTDESTTSEDMPKSLGLELTIPLTIDFEFGSTPPMTAEEKRAAHNRLREIDNIEGSKRRKEEARNNLESYLYKLRDLLGDESQTPFRKCSQPGERSAIQKKLEGTLTWIHDEADDADTTQFLEKLSGLESLERPIAHRYKEIEEFPKALNNSQMWNWSSRLFITEAKQNLTAEAEGGAPARYTKAEIDALEKALKEHEAWLAEWVAKQRQVPMSQDPVILTSEMRARAKTLENHLQKLWKKKVPLKKSNGSQGSSSGTPSGTGTSGTPPEDTVKIHDEL</sequence>